<dbReference type="EC" id="2.7.7.65" evidence="1"/>
<reference evidence="5" key="1">
    <citation type="journal article" date="2019" name="Int. J. Syst. Evol. Microbiol.">
        <title>The Global Catalogue of Microorganisms (GCM) 10K type strain sequencing project: providing services to taxonomists for standard genome sequencing and annotation.</title>
        <authorList>
            <consortium name="The Broad Institute Genomics Platform"/>
            <consortium name="The Broad Institute Genome Sequencing Center for Infectious Disease"/>
            <person name="Wu L."/>
            <person name="Ma J."/>
        </authorList>
    </citation>
    <scope>NUCLEOTIDE SEQUENCE [LARGE SCALE GENOMIC DNA]</scope>
    <source>
        <strain evidence="5">KCTC 22280</strain>
    </source>
</reference>
<feature type="transmembrane region" description="Helical" evidence="2">
    <location>
        <begin position="109"/>
        <end position="129"/>
    </location>
</feature>
<dbReference type="PROSITE" id="PS50887">
    <property type="entry name" value="GGDEF"/>
    <property type="match status" value="1"/>
</dbReference>
<evidence type="ECO:0000313" key="5">
    <source>
        <dbReference type="Proteomes" id="UP000601597"/>
    </source>
</evidence>
<feature type="transmembrane region" description="Helical" evidence="2">
    <location>
        <begin position="168"/>
        <end position="190"/>
    </location>
</feature>
<protein>
    <recommendedName>
        <fullName evidence="1">diguanylate cyclase</fullName>
        <ecNumber evidence="1">2.7.7.65</ecNumber>
    </recommendedName>
</protein>
<feature type="transmembrane region" description="Helical" evidence="2">
    <location>
        <begin position="12"/>
        <end position="35"/>
    </location>
</feature>
<sequence>MLALLYVVLPYGQLASIVYVLTSVIAALSVGFAAYSHRQLIQPLAWKLIASALFLAAIGHGIWYWLDLLGLSPFPSAADIFYLAVYPLFMGALYVLGRRKGHSDGALSDALIVGTSAAVLGWILLIVPYQNNPELSTSQLLISAAYPVADLILLPFILYLVFLQRERILANSFLLVGMLSYLAADLLYAHGNLVGWYAPGGFTDSLWLLSYALFVAAAHHPSASVGTRTRTPNSELSQRRIVILGIATILVPTVILFHEGTNTEAVKVAAFASILLFLLMMHRMAGLLTETQRQAEAVERLSKLDPLTGAANRRELDNELAREMARSERHDAPLSLAFLDLDHFKAFNDTHGHSAGDALLQEVVTAWQEEMRSADLLARFGGEEFVAIFPDTNRGQGRKVLERMLELVPYGQTSSAGLVSRQPGDTADTMMHRADQALYRAKDRGRNQVVCS</sequence>
<feature type="transmembrane region" description="Helical" evidence="2">
    <location>
        <begin position="78"/>
        <end position="97"/>
    </location>
</feature>
<proteinExistence type="predicted"/>
<feature type="transmembrane region" description="Helical" evidence="2">
    <location>
        <begin position="141"/>
        <end position="161"/>
    </location>
</feature>
<evidence type="ECO:0000256" key="2">
    <source>
        <dbReference type="SAM" id="Phobius"/>
    </source>
</evidence>
<evidence type="ECO:0000256" key="1">
    <source>
        <dbReference type="ARBA" id="ARBA00012528"/>
    </source>
</evidence>
<organism evidence="4 5">
    <name type="scientific">Marinobacter zhanjiangensis</name>
    <dbReference type="NCBI Taxonomy" id="578215"/>
    <lineage>
        <taxon>Bacteria</taxon>
        <taxon>Pseudomonadati</taxon>
        <taxon>Pseudomonadota</taxon>
        <taxon>Gammaproteobacteria</taxon>
        <taxon>Pseudomonadales</taxon>
        <taxon>Marinobacteraceae</taxon>
        <taxon>Marinobacter</taxon>
    </lineage>
</organism>
<dbReference type="NCBIfam" id="TIGR00254">
    <property type="entry name" value="GGDEF"/>
    <property type="match status" value="1"/>
</dbReference>
<evidence type="ECO:0000259" key="3">
    <source>
        <dbReference type="PROSITE" id="PS50887"/>
    </source>
</evidence>
<dbReference type="InterPro" id="IPR029787">
    <property type="entry name" value="Nucleotide_cyclase"/>
</dbReference>
<dbReference type="SMART" id="SM00267">
    <property type="entry name" value="GGDEF"/>
    <property type="match status" value="1"/>
</dbReference>
<dbReference type="Pfam" id="PF00990">
    <property type="entry name" value="GGDEF"/>
    <property type="match status" value="1"/>
</dbReference>
<dbReference type="PANTHER" id="PTHR45138:SF24">
    <property type="entry name" value="DIGUANYLATE CYCLASE DGCC-RELATED"/>
    <property type="match status" value="1"/>
</dbReference>
<keyword evidence="5" id="KW-1185">Reference proteome</keyword>
<keyword evidence="2" id="KW-0812">Transmembrane</keyword>
<dbReference type="InterPro" id="IPR050469">
    <property type="entry name" value="Diguanylate_Cyclase"/>
</dbReference>
<dbReference type="SUPFAM" id="SSF55073">
    <property type="entry name" value="Nucleotide cyclase"/>
    <property type="match status" value="1"/>
</dbReference>
<gene>
    <name evidence="4" type="ORF">GCM10007071_05230</name>
</gene>
<comment type="caution">
    <text evidence="4">The sequence shown here is derived from an EMBL/GenBank/DDBJ whole genome shotgun (WGS) entry which is preliminary data.</text>
</comment>
<feature type="transmembrane region" description="Helical" evidence="2">
    <location>
        <begin position="241"/>
        <end position="258"/>
    </location>
</feature>
<dbReference type="CDD" id="cd01949">
    <property type="entry name" value="GGDEF"/>
    <property type="match status" value="1"/>
</dbReference>
<feature type="transmembrane region" description="Helical" evidence="2">
    <location>
        <begin position="44"/>
        <end position="66"/>
    </location>
</feature>
<dbReference type="PANTHER" id="PTHR45138">
    <property type="entry name" value="REGULATORY COMPONENTS OF SENSORY TRANSDUCTION SYSTEM"/>
    <property type="match status" value="1"/>
</dbReference>
<dbReference type="Proteomes" id="UP000601597">
    <property type="component" value="Unassembled WGS sequence"/>
</dbReference>
<feature type="transmembrane region" description="Helical" evidence="2">
    <location>
        <begin position="196"/>
        <end position="220"/>
    </location>
</feature>
<accession>A0ABQ3AMH3</accession>
<dbReference type="EMBL" id="BMXV01000001">
    <property type="protein sequence ID" value="GGY61365.1"/>
    <property type="molecule type" value="Genomic_DNA"/>
</dbReference>
<feature type="domain" description="GGDEF" evidence="3">
    <location>
        <begin position="332"/>
        <end position="452"/>
    </location>
</feature>
<dbReference type="Gene3D" id="3.30.70.270">
    <property type="match status" value="1"/>
</dbReference>
<keyword evidence="2" id="KW-0472">Membrane</keyword>
<dbReference type="InterPro" id="IPR000160">
    <property type="entry name" value="GGDEF_dom"/>
</dbReference>
<keyword evidence="2" id="KW-1133">Transmembrane helix</keyword>
<evidence type="ECO:0000313" key="4">
    <source>
        <dbReference type="EMBL" id="GGY61365.1"/>
    </source>
</evidence>
<name>A0ABQ3AMH3_9GAMM</name>
<dbReference type="InterPro" id="IPR043128">
    <property type="entry name" value="Rev_trsase/Diguanyl_cyclase"/>
</dbReference>
<feature type="transmembrane region" description="Helical" evidence="2">
    <location>
        <begin position="264"/>
        <end position="281"/>
    </location>
</feature>